<dbReference type="SUPFAM" id="SSF55681">
    <property type="entry name" value="Class II aaRS and biotin synthetases"/>
    <property type="match status" value="1"/>
</dbReference>
<dbReference type="PIRSF" id="PIRSF016262">
    <property type="entry name" value="LPLase"/>
    <property type="match status" value="1"/>
</dbReference>
<keyword evidence="2 5" id="KW-0808">Transferase</keyword>
<evidence type="ECO:0000256" key="2">
    <source>
        <dbReference type="ARBA" id="ARBA00022679"/>
    </source>
</evidence>
<dbReference type="InterPro" id="IPR020605">
    <property type="entry name" value="Octanoyltransferase_CS"/>
</dbReference>
<comment type="catalytic activity">
    <reaction evidence="5 6">
        <text>octanoyl-[ACP] + L-lysyl-[protein] = N(6)-octanoyl-L-lysyl-[protein] + holo-[ACP] + H(+)</text>
        <dbReference type="Rhea" id="RHEA:17665"/>
        <dbReference type="Rhea" id="RHEA-COMP:9636"/>
        <dbReference type="Rhea" id="RHEA-COMP:9685"/>
        <dbReference type="Rhea" id="RHEA-COMP:9752"/>
        <dbReference type="Rhea" id="RHEA-COMP:9928"/>
        <dbReference type="ChEBI" id="CHEBI:15378"/>
        <dbReference type="ChEBI" id="CHEBI:29969"/>
        <dbReference type="ChEBI" id="CHEBI:64479"/>
        <dbReference type="ChEBI" id="CHEBI:78463"/>
        <dbReference type="ChEBI" id="CHEBI:78809"/>
        <dbReference type="EC" id="2.3.1.181"/>
    </reaction>
</comment>
<dbReference type="Pfam" id="PF21948">
    <property type="entry name" value="LplA-B_cat"/>
    <property type="match status" value="1"/>
</dbReference>
<dbReference type="Proteomes" id="UP000262583">
    <property type="component" value="Chromosome"/>
</dbReference>
<dbReference type="EC" id="2.3.1.181" evidence="5 6"/>
<feature type="site" description="Lowers pKa of active site Cys" evidence="5 9">
    <location>
        <position position="155"/>
    </location>
</feature>
<evidence type="ECO:0000313" key="11">
    <source>
        <dbReference type="EMBL" id="AXA35494.1"/>
    </source>
</evidence>
<protein>
    <recommendedName>
        <fullName evidence="5 6">Octanoyltransferase</fullName>
        <ecNumber evidence="5 6">2.3.1.181</ecNumber>
    </recommendedName>
    <alternativeName>
        <fullName evidence="5">Lipoate-protein ligase B</fullName>
    </alternativeName>
    <alternativeName>
        <fullName evidence="5">Lipoyl/octanoyl transferase</fullName>
    </alternativeName>
    <alternativeName>
        <fullName evidence="5">Octanoyl-[acyl-carrier-protein]-protein N-octanoyltransferase</fullName>
    </alternativeName>
</protein>
<dbReference type="PROSITE" id="PS01313">
    <property type="entry name" value="LIPB"/>
    <property type="match status" value="1"/>
</dbReference>
<dbReference type="GO" id="GO:0033819">
    <property type="term" value="F:lipoyl(octanoyl) transferase activity"/>
    <property type="evidence" value="ECO:0007669"/>
    <property type="project" value="UniProtKB-EC"/>
</dbReference>
<accession>A0A2Z4Y326</accession>
<evidence type="ECO:0000256" key="5">
    <source>
        <dbReference type="HAMAP-Rule" id="MF_00013"/>
    </source>
</evidence>
<dbReference type="NCBIfam" id="TIGR00214">
    <property type="entry name" value="lipB"/>
    <property type="match status" value="1"/>
</dbReference>
<dbReference type="AlphaFoldDB" id="A0A2Z4Y326"/>
<proteinExistence type="inferred from homology"/>
<evidence type="ECO:0000256" key="8">
    <source>
        <dbReference type="PIRSR" id="PIRSR016262-2"/>
    </source>
</evidence>
<evidence type="ECO:0000259" key="10">
    <source>
        <dbReference type="PROSITE" id="PS51733"/>
    </source>
</evidence>
<dbReference type="PROSITE" id="PS51733">
    <property type="entry name" value="BPL_LPL_CATALYTIC"/>
    <property type="match status" value="1"/>
</dbReference>
<dbReference type="GO" id="GO:0005737">
    <property type="term" value="C:cytoplasm"/>
    <property type="evidence" value="ECO:0007669"/>
    <property type="project" value="UniProtKB-SubCell"/>
</dbReference>
<comment type="miscellaneous">
    <text evidence="5">In the reaction, the free carboxyl group of octanoic acid is attached via an amide linkage to the epsilon-amino group of a specific lysine residue of lipoyl domains of lipoate-dependent enzymes.</text>
</comment>
<feature type="binding site" evidence="5 8">
    <location>
        <begin position="81"/>
        <end position="88"/>
    </location>
    <ligand>
        <name>substrate</name>
    </ligand>
</feature>
<dbReference type="EMBL" id="CP030759">
    <property type="protein sequence ID" value="AXA35494.1"/>
    <property type="molecule type" value="Genomic_DNA"/>
</dbReference>
<dbReference type="NCBIfam" id="NF010925">
    <property type="entry name" value="PRK14345.1"/>
    <property type="match status" value="1"/>
</dbReference>
<feature type="binding site" evidence="5 8">
    <location>
        <begin position="171"/>
        <end position="173"/>
    </location>
    <ligand>
        <name>substrate</name>
    </ligand>
</feature>
<keyword evidence="3 5" id="KW-0012">Acyltransferase</keyword>
<gene>
    <name evidence="5" type="primary">lipB</name>
    <name evidence="11" type="ORF">BRCON_0717</name>
</gene>
<evidence type="ECO:0000256" key="6">
    <source>
        <dbReference type="PIRNR" id="PIRNR016262"/>
    </source>
</evidence>
<comment type="pathway">
    <text evidence="1 5 6">Protein modification; protein lipoylation via endogenous pathway; protein N(6)-(lipoyl)lysine from octanoyl-[acyl-carrier-protein]: step 1/2.</text>
</comment>
<evidence type="ECO:0000256" key="9">
    <source>
        <dbReference type="PIRSR" id="PIRSR016262-3"/>
    </source>
</evidence>
<dbReference type="Gene3D" id="3.30.930.10">
    <property type="entry name" value="Bira Bifunctional Protein, Domain 2"/>
    <property type="match status" value="1"/>
</dbReference>
<sequence>MTLAPEVLCVDSGLNAEWWGTCDYFAALSRMEALQHSLIEGRGENVVAYLEHLPVITYGRATPREDLPRVKFECPVVEVPRGGLATYHGPGQLVGYCIVNLRLQQGDSSPDIHSYIRALEQALIEFIRDTWELPAVRSLGRTGVWVHAHNGQLRKIASIGIHVRRWVTSHGFALNLASDLSMFRKIVPCGIRDAEMTSVERELRERGRLSEAQLVTQGDALRRIAKLFHPYLVTQFRAGGWLSES</sequence>
<evidence type="ECO:0000256" key="3">
    <source>
        <dbReference type="ARBA" id="ARBA00023315"/>
    </source>
</evidence>
<dbReference type="UniPathway" id="UPA00538">
    <property type="reaction ID" value="UER00592"/>
</dbReference>
<name>A0A2Z4Y326_SUMC1</name>
<dbReference type="PANTHER" id="PTHR10993">
    <property type="entry name" value="OCTANOYLTRANSFERASE"/>
    <property type="match status" value="1"/>
</dbReference>
<dbReference type="HAMAP" id="MF_00013">
    <property type="entry name" value="LipB"/>
    <property type="match status" value="1"/>
</dbReference>
<dbReference type="InterPro" id="IPR004143">
    <property type="entry name" value="BPL_LPL_catalytic"/>
</dbReference>
<dbReference type="KEGG" id="schv:BRCON_0717"/>
<dbReference type="InterPro" id="IPR045864">
    <property type="entry name" value="aa-tRNA-synth_II/BPL/LPL"/>
</dbReference>
<comment type="subcellular location">
    <subcellularLocation>
        <location evidence="5">Cytoplasm</location>
    </subcellularLocation>
</comment>
<dbReference type="GO" id="GO:0009249">
    <property type="term" value="P:protein lipoylation"/>
    <property type="evidence" value="ECO:0007669"/>
    <property type="project" value="InterPro"/>
</dbReference>
<evidence type="ECO:0000256" key="1">
    <source>
        <dbReference type="ARBA" id="ARBA00004821"/>
    </source>
</evidence>
<comment type="function">
    <text evidence="4 5 6">Catalyzes the transfer of endogenously produced octanoic acid from octanoyl-acyl-carrier-protein onto the lipoyl domains of lipoate-dependent enzymes. Lipoyl-ACP can also act as a substrate although octanoyl-ACP is likely to be the physiological substrate.</text>
</comment>
<evidence type="ECO:0000256" key="4">
    <source>
        <dbReference type="ARBA" id="ARBA00024732"/>
    </source>
</evidence>
<dbReference type="PANTHER" id="PTHR10993:SF7">
    <property type="entry name" value="LIPOYLTRANSFERASE 2, MITOCHONDRIAL-RELATED"/>
    <property type="match status" value="1"/>
</dbReference>
<keyword evidence="5" id="KW-0963">Cytoplasm</keyword>
<dbReference type="CDD" id="cd16444">
    <property type="entry name" value="LipB"/>
    <property type="match status" value="1"/>
</dbReference>
<reference evidence="11 12" key="1">
    <citation type="submission" date="2018-05" db="EMBL/GenBank/DDBJ databases">
        <title>A metagenomic window into the 2 km-deep terrestrial subsurface aquifer revealed taxonomically and functionally diverse microbial community comprising novel uncultured bacterial lineages.</title>
        <authorList>
            <person name="Kadnikov V.V."/>
            <person name="Mardanov A.V."/>
            <person name="Beletsky A.V."/>
            <person name="Banks D."/>
            <person name="Pimenov N.V."/>
            <person name="Frank Y.A."/>
            <person name="Karnachuk O.V."/>
            <person name="Ravin N.V."/>
        </authorList>
    </citation>
    <scope>NUCLEOTIDE SEQUENCE [LARGE SCALE GENOMIC DNA]</scope>
    <source>
        <strain evidence="11">BY</strain>
    </source>
</reference>
<organism evidence="11 12">
    <name type="scientific">Sumerlaea chitinivorans</name>
    <dbReference type="NCBI Taxonomy" id="2250252"/>
    <lineage>
        <taxon>Bacteria</taxon>
        <taxon>Candidatus Sumerlaeota</taxon>
        <taxon>Candidatus Sumerlaeia</taxon>
        <taxon>Candidatus Sumerlaeales</taxon>
        <taxon>Candidatus Sumerlaeaceae</taxon>
        <taxon>Candidatus Sumerlaea</taxon>
    </lineage>
</organism>
<feature type="binding site" evidence="5 8">
    <location>
        <begin position="158"/>
        <end position="160"/>
    </location>
    <ligand>
        <name>substrate</name>
    </ligand>
</feature>
<evidence type="ECO:0000256" key="7">
    <source>
        <dbReference type="PIRSR" id="PIRSR016262-1"/>
    </source>
</evidence>
<dbReference type="InterPro" id="IPR000544">
    <property type="entry name" value="Octanoyltransferase"/>
</dbReference>
<evidence type="ECO:0000313" key="12">
    <source>
        <dbReference type="Proteomes" id="UP000262583"/>
    </source>
</evidence>
<feature type="active site" description="Acyl-thioester intermediate" evidence="5 7">
    <location>
        <position position="189"/>
    </location>
</feature>
<feature type="domain" description="BPL/LPL catalytic" evidence="10">
    <location>
        <begin position="41"/>
        <end position="236"/>
    </location>
</feature>
<comment type="similarity">
    <text evidence="5 6">Belongs to the LipB family.</text>
</comment>